<evidence type="ECO:0000313" key="2">
    <source>
        <dbReference type="Proteomes" id="UP000626109"/>
    </source>
</evidence>
<sequence length="133" mass="15201">MFYFKTDNLHGEQHRLERVLLPQMPHLLTMPYDIELSGALLCMQSEFDRTTHSISHDPAYKKKNLLLISGLNIDTSPDEGNQEAFPNTMFLPWAAYIQLASGERHVLEQPDIVQLLFAQDTENPDAIDYTPSV</sequence>
<protein>
    <submittedName>
        <fullName evidence="1">Uncharacterized protein</fullName>
    </submittedName>
</protein>
<proteinExistence type="predicted"/>
<comment type="caution">
    <text evidence="1">The sequence shown here is derived from an EMBL/GenBank/DDBJ whole genome shotgun (WGS) entry which is preliminary data.</text>
</comment>
<accession>A0A813K6L6</accession>
<dbReference type="EMBL" id="CAJNNW010027635">
    <property type="protein sequence ID" value="CAE8692432.1"/>
    <property type="molecule type" value="Genomic_DNA"/>
</dbReference>
<name>A0A813K6L6_POLGL</name>
<organism evidence="1 2">
    <name type="scientific">Polarella glacialis</name>
    <name type="common">Dinoflagellate</name>
    <dbReference type="NCBI Taxonomy" id="89957"/>
    <lineage>
        <taxon>Eukaryota</taxon>
        <taxon>Sar</taxon>
        <taxon>Alveolata</taxon>
        <taxon>Dinophyceae</taxon>
        <taxon>Suessiales</taxon>
        <taxon>Suessiaceae</taxon>
        <taxon>Polarella</taxon>
    </lineage>
</organism>
<reference evidence="1" key="1">
    <citation type="submission" date="2021-02" db="EMBL/GenBank/DDBJ databases">
        <authorList>
            <person name="Dougan E. K."/>
            <person name="Rhodes N."/>
            <person name="Thang M."/>
            <person name="Chan C."/>
        </authorList>
    </citation>
    <scope>NUCLEOTIDE SEQUENCE</scope>
</reference>
<gene>
    <name evidence="1" type="ORF">PGLA2088_LOCUS27870</name>
</gene>
<evidence type="ECO:0000313" key="1">
    <source>
        <dbReference type="EMBL" id="CAE8692432.1"/>
    </source>
</evidence>
<dbReference type="AlphaFoldDB" id="A0A813K6L6"/>
<dbReference type="Proteomes" id="UP000626109">
    <property type="component" value="Unassembled WGS sequence"/>
</dbReference>